<proteinExistence type="predicted"/>
<name>A0A0N8GSZ4_9CHLR</name>
<dbReference type="AlphaFoldDB" id="A0A0N8GSZ4"/>
<accession>A0A0N8GSZ4</accession>
<dbReference type="Gene3D" id="2.120.10.70">
    <property type="entry name" value="Fucose-specific lectin"/>
    <property type="match status" value="1"/>
</dbReference>
<dbReference type="Pfam" id="PF26607">
    <property type="entry name" value="DUF8189"/>
    <property type="match status" value="1"/>
</dbReference>
<dbReference type="SUPFAM" id="SSF89372">
    <property type="entry name" value="Fucose-specific lectin"/>
    <property type="match status" value="1"/>
</dbReference>
<keyword evidence="4" id="KW-1185">Reference proteome</keyword>
<dbReference type="EMBL" id="LGKP01000011">
    <property type="protein sequence ID" value="KPL90666.1"/>
    <property type="molecule type" value="Genomic_DNA"/>
</dbReference>
<dbReference type="OrthoDB" id="147607at2"/>
<evidence type="ECO:0000313" key="3">
    <source>
        <dbReference type="EMBL" id="KPL90666.1"/>
    </source>
</evidence>
<evidence type="ECO:0000256" key="1">
    <source>
        <dbReference type="SAM" id="SignalP"/>
    </source>
</evidence>
<protein>
    <recommendedName>
        <fullName evidence="2">PLL-like beta propeller domain-containing protein</fullName>
    </recommendedName>
</protein>
<feature type="signal peptide" evidence="1">
    <location>
        <begin position="1"/>
        <end position="24"/>
    </location>
</feature>
<sequence length="340" mass="36992">MIARWRLLGWLVSGLMFLPFTVSAASPHDLTIAPSGSISCATPSSERIDCFVLGDDKQVWQRSWQSSAGWGNWQGLGLSQFSLDLGGGVSAITRSSTSLDIFVSGKQGSFINLYQRTWDGTSWSSWNSLGGPGTADIYETSCTSASATSIQCFARTSDNHLWQKVWNGSTWTVWSDLGAFISVGPFKGLAAVNYGSDNVMIYAIGSDGHAYRRFYEGGTWFDWVDDGNPSSSLLHQTSCHRQASNALSCTFSDTAGAVWVRTWESGGWSSFMMLAELPSAATGVAIAHYLDTGTMVIANASNGKLYRTFRNDATSAWTSWIDDGRPQDLQIFIPIAQKPN</sequence>
<reference evidence="3 4" key="1">
    <citation type="submission" date="2015-07" db="EMBL/GenBank/DDBJ databases">
        <title>Whole genome sequence of Herpetosiphon geysericola DSM 7119.</title>
        <authorList>
            <person name="Hemp J."/>
            <person name="Ward L.M."/>
            <person name="Pace L.A."/>
            <person name="Fischer W.W."/>
        </authorList>
    </citation>
    <scope>NUCLEOTIDE SEQUENCE [LARGE SCALE GENOMIC DNA]</scope>
    <source>
        <strain evidence="3 4">DSM 7119</strain>
    </source>
</reference>
<evidence type="ECO:0000313" key="4">
    <source>
        <dbReference type="Proteomes" id="UP000050277"/>
    </source>
</evidence>
<organism evidence="3 4">
    <name type="scientific">Herpetosiphon geysericola</name>
    <dbReference type="NCBI Taxonomy" id="70996"/>
    <lineage>
        <taxon>Bacteria</taxon>
        <taxon>Bacillati</taxon>
        <taxon>Chloroflexota</taxon>
        <taxon>Chloroflexia</taxon>
        <taxon>Herpetosiphonales</taxon>
        <taxon>Herpetosiphonaceae</taxon>
        <taxon>Herpetosiphon</taxon>
    </lineage>
</organism>
<evidence type="ECO:0000259" key="2">
    <source>
        <dbReference type="Pfam" id="PF26607"/>
    </source>
</evidence>
<dbReference type="STRING" id="70996.SE18_06285"/>
<dbReference type="InterPro" id="IPR058502">
    <property type="entry name" value="PLL-like_beta-prop"/>
</dbReference>
<comment type="caution">
    <text evidence="3">The sequence shown here is derived from an EMBL/GenBank/DDBJ whole genome shotgun (WGS) entry which is preliminary data.</text>
</comment>
<gene>
    <name evidence="3" type="ORF">SE18_06285</name>
</gene>
<dbReference type="Proteomes" id="UP000050277">
    <property type="component" value="Unassembled WGS sequence"/>
</dbReference>
<keyword evidence="1" id="KW-0732">Signal</keyword>
<feature type="domain" description="PLL-like beta propeller" evidence="2">
    <location>
        <begin position="44"/>
        <end position="321"/>
    </location>
</feature>
<dbReference type="RefSeq" id="WP_054533577.1">
    <property type="nucleotide sequence ID" value="NZ_LGKP01000011.1"/>
</dbReference>
<feature type="chain" id="PRO_5006025866" description="PLL-like beta propeller domain-containing protein" evidence="1">
    <location>
        <begin position="25"/>
        <end position="340"/>
    </location>
</feature>